<name>A0A2T5J5Y7_9SPHI</name>
<evidence type="ECO:0000313" key="2">
    <source>
        <dbReference type="Proteomes" id="UP000244168"/>
    </source>
</evidence>
<keyword evidence="2" id="KW-1185">Reference proteome</keyword>
<dbReference type="EMBL" id="QAOQ01000007">
    <property type="protein sequence ID" value="PTQ93948.1"/>
    <property type="molecule type" value="Genomic_DNA"/>
</dbReference>
<dbReference type="Proteomes" id="UP000244168">
    <property type="component" value="Unassembled WGS sequence"/>
</dbReference>
<gene>
    <name evidence="1" type="ORF">C8P68_1075</name>
</gene>
<proteinExistence type="predicted"/>
<dbReference type="AlphaFoldDB" id="A0A2T5J5Y7"/>
<organism evidence="1 2">
    <name type="scientific">Mucilaginibacter yixingensis</name>
    <dbReference type="NCBI Taxonomy" id="1295612"/>
    <lineage>
        <taxon>Bacteria</taxon>
        <taxon>Pseudomonadati</taxon>
        <taxon>Bacteroidota</taxon>
        <taxon>Sphingobacteriia</taxon>
        <taxon>Sphingobacteriales</taxon>
        <taxon>Sphingobacteriaceae</taxon>
        <taxon>Mucilaginibacter</taxon>
    </lineage>
</organism>
<dbReference type="RefSeq" id="WP_107830226.1">
    <property type="nucleotide sequence ID" value="NZ_CP160205.1"/>
</dbReference>
<reference evidence="1 2" key="1">
    <citation type="submission" date="2018-04" db="EMBL/GenBank/DDBJ databases">
        <title>Genomic Encyclopedia of Archaeal and Bacterial Type Strains, Phase II (KMG-II): from individual species to whole genera.</title>
        <authorList>
            <person name="Goeker M."/>
        </authorList>
    </citation>
    <scope>NUCLEOTIDE SEQUENCE [LARGE SCALE GENOMIC DNA]</scope>
    <source>
        <strain evidence="1 2">DSM 26809</strain>
    </source>
</reference>
<protein>
    <submittedName>
        <fullName evidence="1">Uncharacterized protein</fullName>
    </submittedName>
</protein>
<sequence length="573" mass="67181">MKLILTEYINSLKEDGELDKLLQDILKAYGITIFTRPERGRQFGVDVYAVGKDPEDEGRKKIFLITVKQGDLTRQVWDADQNSVRQSLDEIRTVFIRNNLASQHKKLPIKIVVAFNGEFKQNVQQNWRGYTESYPEYEYALWQQGWFLEKFEDKLLNEQSFSHEVRSNLRKTIIHLENSDYDLSDLTRLFDSFSKDFKAARSKKTKLKLLRELQVIISIVLKYCEQAENLLHAIRAVEKHVLMVWAELIPVESDKDYTHIFINAHRALMDTYLAYCHKIAYITQIQEGFGRGHGNSLTYTYSLYTQVGIFAMAGLNVLQMSELLDRSVAPVVDDINTLFLRKANEIADALIHTLNNNKIFYSPRADDQHIEICLLFLLLYKVGRKQEIANLLFLFNEQMGEGLLFLNVFPVMSNDRRLIAQLDIDYELRRAHEYNSSNLFTVLVEWAVVIGDEKLYRLFWELKERFLKDTELLLWFPEKETEELLYTRYATQESGYALSGIKLPEKMENCRQLISEEFANNCHEQEFSFIKNGIPTIGLLASRHYRTYIFPYYWRQLLLPAQTLTLTQTDSHE</sequence>
<comment type="caution">
    <text evidence="1">The sequence shown here is derived from an EMBL/GenBank/DDBJ whole genome shotgun (WGS) entry which is preliminary data.</text>
</comment>
<evidence type="ECO:0000313" key="1">
    <source>
        <dbReference type="EMBL" id="PTQ93948.1"/>
    </source>
</evidence>
<dbReference type="OrthoDB" id="5540856at2"/>
<accession>A0A2T5J5Y7</accession>